<sequence>MAGSRVQINKAYKSRFSCKSSRNLHKTSLNDKSRIAKSERNATTKGAREARHQRSKMVNDDEFVLFPHSASVKLNSLAEDILKLLSTEGIGYASSTVASSEYRLRVMVLQAPCRDLLSCMEMAKVADLIAFVASANSLCVEGASDLFDSFGNQCLSVFRSIALPRTKAHSTSLAKSASLPHCTRVPDDSSPGKSTLLLTGYMRAHSLSVIQLVHVSGARDFQLSKIEILKDPSPLNARKEQDAMDSDELNDAKTWPTESEMAEADRNLKQKKQRKRILPHGTSEYQVGMSKTKLP</sequence>
<reference evidence="3 4" key="1">
    <citation type="journal article" date="2021" name="Commun. Biol.">
        <title>The genome of Shorea leprosula (Dipterocarpaceae) highlights the ecological relevance of drought in aseasonal tropical rainforests.</title>
        <authorList>
            <person name="Ng K.K.S."/>
            <person name="Kobayashi M.J."/>
            <person name="Fawcett J.A."/>
            <person name="Hatakeyama M."/>
            <person name="Paape T."/>
            <person name="Ng C.H."/>
            <person name="Ang C.C."/>
            <person name="Tnah L.H."/>
            <person name="Lee C.T."/>
            <person name="Nishiyama T."/>
            <person name="Sese J."/>
            <person name="O'Brien M.J."/>
            <person name="Copetti D."/>
            <person name="Mohd Noor M.I."/>
            <person name="Ong R.C."/>
            <person name="Putra M."/>
            <person name="Sireger I.Z."/>
            <person name="Indrioko S."/>
            <person name="Kosugi Y."/>
            <person name="Izuno A."/>
            <person name="Isagi Y."/>
            <person name="Lee S.L."/>
            <person name="Shimizu K.K."/>
        </authorList>
    </citation>
    <scope>NUCLEOTIDE SEQUENCE [LARGE SCALE GENOMIC DNA]</scope>
    <source>
        <strain evidence="3">214</strain>
    </source>
</reference>
<feature type="region of interest" description="Disordered" evidence="1">
    <location>
        <begin position="234"/>
        <end position="295"/>
    </location>
</feature>
<dbReference type="InterPro" id="IPR012948">
    <property type="entry name" value="AARP2CN"/>
</dbReference>
<organism evidence="3 4">
    <name type="scientific">Rubroshorea leprosula</name>
    <dbReference type="NCBI Taxonomy" id="152421"/>
    <lineage>
        <taxon>Eukaryota</taxon>
        <taxon>Viridiplantae</taxon>
        <taxon>Streptophyta</taxon>
        <taxon>Embryophyta</taxon>
        <taxon>Tracheophyta</taxon>
        <taxon>Spermatophyta</taxon>
        <taxon>Magnoliopsida</taxon>
        <taxon>eudicotyledons</taxon>
        <taxon>Gunneridae</taxon>
        <taxon>Pentapetalae</taxon>
        <taxon>rosids</taxon>
        <taxon>malvids</taxon>
        <taxon>Malvales</taxon>
        <taxon>Dipterocarpaceae</taxon>
        <taxon>Rubroshorea</taxon>
    </lineage>
</organism>
<evidence type="ECO:0000313" key="3">
    <source>
        <dbReference type="EMBL" id="GKV16183.1"/>
    </source>
</evidence>
<dbReference type="GO" id="GO:0005525">
    <property type="term" value="F:GTP binding"/>
    <property type="evidence" value="ECO:0007669"/>
    <property type="project" value="TreeGrafter"/>
</dbReference>
<evidence type="ECO:0000313" key="4">
    <source>
        <dbReference type="Proteomes" id="UP001054252"/>
    </source>
</evidence>
<dbReference type="SMART" id="SM00785">
    <property type="entry name" value="AARP2CN"/>
    <property type="match status" value="1"/>
</dbReference>
<protein>
    <recommendedName>
        <fullName evidence="2">AARP2CN domain-containing protein</fullName>
    </recommendedName>
</protein>
<dbReference type="GO" id="GO:0000479">
    <property type="term" value="P:endonucleolytic cleavage of tricistronic rRNA transcript (SSU-rRNA, 5.8S rRNA, LSU-rRNA)"/>
    <property type="evidence" value="ECO:0007669"/>
    <property type="project" value="TreeGrafter"/>
</dbReference>
<dbReference type="AlphaFoldDB" id="A0AAV5JUJ8"/>
<feature type="compositionally biased region" description="Basic residues" evidence="1">
    <location>
        <begin position="269"/>
        <end position="278"/>
    </location>
</feature>
<proteinExistence type="predicted"/>
<dbReference type="PANTHER" id="PTHR12858:SF1">
    <property type="entry name" value="PRE-RRNA-PROCESSING PROTEIN TSR1 HOMOLOG"/>
    <property type="match status" value="1"/>
</dbReference>
<keyword evidence="4" id="KW-1185">Reference proteome</keyword>
<dbReference type="GO" id="GO:0030688">
    <property type="term" value="C:preribosome, small subunit precursor"/>
    <property type="evidence" value="ECO:0007669"/>
    <property type="project" value="TreeGrafter"/>
</dbReference>
<evidence type="ECO:0000259" key="2">
    <source>
        <dbReference type="SMART" id="SM00785"/>
    </source>
</evidence>
<dbReference type="InterPro" id="IPR039761">
    <property type="entry name" value="Bms1/Tsr1"/>
</dbReference>
<dbReference type="EMBL" id="BPVZ01000045">
    <property type="protein sequence ID" value="GKV16183.1"/>
    <property type="molecule type" value="Genomic_DNA"/>
</dbReference>
<dbReference type="Pfam" id="PF08142">
    <property type="entry name" value="AARP2CN"/>
    <property type="match status" value="1"/>
</dbReference>
<dbReference type="GO" id="GO:0034511">
    <property type="term" value="F:U3 snoRNA binding"/>
    <property type="evidence" value="ECO:0007669"/>
    <property type="project" value="TreeGrafter"/>
</dbReference>
<dbReference type="GO" id="GO:0005634">
    <property type="term" value="C:nucleus"/>
    <property type="evidence" value="ECO:0007669"/>
    <property type="project" value="InterPro"/>
</dbReference>
<name>A0AAV5JUJ8_9ROSI</name>
<accession>A0AAV5JUJ8</accession>
<evidence type="ECO:0000256" key="1">
    <source>
        <dbReference type="SAM" id="MobiDB-lite"/>
    </source>
</evidence>
<comment type="caution">
    <text evidence="3">The sequence shown here is derived from an EMBL/GenBank/DDBJ whole genome shotgun (WGS) entry which is preliminary data.</text>
</comment>
<dbReference type="GO" id="GO:0003924">
    <property type="term" value="F:GTPase activity"/>
    <property type="evidence" value="ECO:0007669"/>
    <property type="project" value="TreeGrafter"/>
</dbReference>
<gene>
    <name evidence="3" type="ORF">SLEP1_g26864</name>
</gene>
<dbReference type="Proteomes" id="UP001054252">
    <property type="component" value="Unassembled WGS sequence"/>
</dbReference>
<dbReference type="GO" id="GO:0000462">
    <property type="term" value="P:maturation of SSU-rRNA from tricistronic rRNA transcript (SSU-rRNA, 5.8S rRNA, LSU-rRNA)"/>
    <property type="evidence" value="ECO:0007669"/>
    <property type="project" value="TreeGrafter"/>
</dbReference>
<feature type="domain" description="AARP2CN" evidence="2">
    <location>
        <begin position="153"/>
        <end position="233"/>
    </location>
</feature>
<dbReference type="PANTHER" id="PTHR12858">
    <property type="entry name" value="RIBOSOME BIOGENESIS PROTEIN"/>
    <property type="match status" value="1"/>
</dbReference>